<accession>A0A5K7XIC7</accession>
<dbReference type="KEGG" id="lpav:PLANPX_3668"/>
<evidence type="ECO:0000313" key="3">
    <source>
        <dbReference type="Proteomes" id="UP000326837"/>
    </source>
</evidence>
<evidence type="ECO:0000256" key="1">
    <source>
        <dbReference type="SAM" id="MobiDB-lite"/>
    </source>
</evidence>
<feature type="region of interest" description="Disordered" evidence="1">
    <location>
        <begin position="1"/>
        <end position="21"/>
    </location>
</feature>
<sequence length="60" mass="6733">MASRSDSQLQQPRLNEPPDRDERIYDLGLMISDVLTSYLLPFQISNQQSAIIDLSAPAGR</sequence>
<protein>
    <submittedName>
        <fullName evidence="2">Uncharacterized protein</fullName>
    </submittedName>
</protein>
<reference evidence="3" key="1">
    <citation type="submission" date="2019-10" db="EMBL/GenBank/DDBJ databases">
        <title>Lacipirellula parvula gen. nov., sp. nov., representing a lineage of planctomycetes widespread in freshwater anoxic habitats, and description of the family Lacipirellulaceae.</title>
        <authorList>
            <person name="Dedysh S.N."/>
            <person name="Kulichevskaya I.S."/>
            <person name="Beletsky A.V."/>
            <person name="Rakitin A.L."/>
            <person name="Mardanov A.V."/>
            <person name="Ivanova A.A."/>
            <person name="Saltykova V.X."/>
            <person name="Rijpstra W.I.C."/>
            <person name="Sinninghe Damste J.S."/>
            <person name="Ravin N.V."/>
        </authorList>
    </citation>
    <scope>NUCLEOTIDE SEQUENCE [LARGE SCALE GENOMIC DNA]</scope>
    <source>
        <strain evidence="3">PX69</strain>
    </source>
</reference>
<feature type="compositionally biased region" description="Polar residues" evidence="1">
    <location>
        <begin position="1"/>
        <end position="13"/>
    </location>
</feature>
<dbReference type="AlphaFoldDB" id="A0A5K7XIC7"/>
<proteinExistence type="predicted"/>
<name>A0A5K7XIC7_9BACT</name>
<dbReference type="Proteomes" id="UP000326837">
    <property type="component" value="Chromosome"/>
</dbReference>
<dbReference type="EMBL" id="AP021861">
    <property type="protein sequence ID" value="BBO34056.1"/>
    <property type="molecule type" value="Genomic_DNA"/>
</dbReference>
<keyword evidence="3" id="KW-1185">Reference proteome</keyword>
<evidence type="ECO:0000313" key="2">
    <source>
        <dbReference type="EMBL" id="BBO34056.1"/>
    </source>
</evidence>
<gene>
    <name evidence="2" type="ORF">PLANPX_3668</name>
</gene>
<organism evidence="2 3">
    <name type="scientific">Lacipirellula parvula</name>
    <dbReference type="NCBI Taxonomy" id="2650471"/>
    <lineage>
        <taxon>Bacteria</taxon>
        <taxon>Pseudomonadati</taxon>
        <taxon>Planctomycetota</taxon>
        <taxon>Planctomycetia</taxon>
        <taxon>Pirellulales</taxon>
        <taxon>Lacipirellulaceae</taxon>
        <taxon>Lacipirellula</taxon>
    </lineage>
</organism>